<evidence type="ECO:0000313" key="1">
    <source>
        <dbReference type="EMBL" id="RDX88870.1"/>
    </source>
</evidence>
<feature type="non-terminal residue" evidence="1">
    <location>
        <position position="299"/>
    </location>
</feature>
<protein>
    <recommendedName>
        <fullName evidence="3">Reverse transcriptase domain-containing protein</fullName>
    </recommendedName>
</protein>
<keyword evidence="2" id="KW-1185">Reference proteome</keyword>
<evidence type="ECO:0000313" key="2">
    <source>
        <dbReference type="Proteomes" id="UP000257109"/>
    </source>
</evidence>
<sequence length="299" mass="34009">AVQARKFEKDDELIQTFSKELCTNKRRKLKDLVRGIKYVLSKGDVDVERNVSKLIKSEQVSILIQLAMPKKCSNPGTFFVPCTIGKCYFDAMLDFDASINVMPSSVYRSLRLGALELTCIVIQLANKSTTHPLVILEDVLVQVSDMIFPIDFYMLNIKDELSSKGPTLILGKPFLKTAKTKIDVHARILSMEFGDNRVEYTIFMATKHLTKNHSIFNFDVIGQLGNDYINLHFEFSEFDDFTNYDCTCVEVVDIVDARVVDIACVNIARVIKANQKERLLQDLKKLGNFNEHLVKHSTL</sequence>
<gene>
    <name evidence="1" type="ORF">CR513_29479</name>
</gene>
<dbReference type="PANTHER" id="PTHR33067">
    <property type="entry name" value="RNA-DIRECTED DNA POLYMERASE-RELATED"/>
    <property type="match status" value="1"/>
</dbReference>
<comment type="caution">
    <text evidence="1">The sequence shown here is derived from an EMBL/GenBank/DDBJ whole genome shotgun (WGS) entry which is preliminary data.</text>
</comment>
<dbReference type="SUPFAM" id="SSF50630">
    <property type="entry name" value="Acid proteases"/>
    <property type="match status" value="1"/>
</dbReference>
<dbReference type="EMBL" id="QJKJ01005816">
    <property type="protein sequence ID" value="RDX88870.1"/>
    <property type="molecule type" value="Genomic_DNA"/>
</dbReference>
<name>A0A371GEB8_MUCPR</name>
<dbReference type="InterPro" id="IPR021109">
    <property type="entry name" value="Peptidase_aspartic_dom_sf"/>
</dbReference>
<dbReference type="Gene3D" id="2.40.70.10">
    <property type="entry name" value="Acid Proteases"/>
    <property type="match status" value="1"/>
</dbReference>
<proteinExistence type="predicted"/>
<organism evidence="1 2">
    <name type="scientific">Mucuna pruriens</name>
    <name type="common">Velvet bean</name>
    <name type="synonym">Dolichos pruriens</name>
    <dbReference type="NCBI Taxonomy" id="157652"/>
    <lineage>
        <taxon>Eukaryota</taxon>
        <taxon>Viridiplantae</taxon>
        <taxon>Streptophyta</taxon>
        <taxon>Embryophyta</taxon>
        <taxon>Tracheophyta</taxon>
        <taxon>Spermatophyta</taxon>
        <taxon>Magnoliopsida</taxon>
        <taxon>eudicotyledons</taxon>
        <taxon>Gunneridae</taxon>
        <taxon>Pentapetalae</taxon>
        <taxon>rosids</taxon>
        <taxon>fabids</taxon>
        <taxon>Fabales</taxon>
        <taxon>Fabaceae</taxon>
        <taxon>Papilionoideae</taxon>
        <taxon>50 kb inversion clade</taxon>
        <taxon>NPAAA clade</taxon>
        <taxon>indigoferoid/millettioid clade</taxon>
        <taxon>Phaseoleae</taxon>
        <taxon>Mucuna</taxon>
    </lineage>
</organism>
<reference evidence="1" key="1">
    <citation type="submission" date="2018-05" db="EMBL/GenBank/DDBJ databases">
        <title>Draft genome of Mucuna pruriens seed.</title>
        <authorList>
            <person name="Nnadi N.E."/>
            <person name="Vos R."/>
            <person name="Hasami M.H."/>
            <person name="Devisetty U.K."/>
            <person name="Aguiy J.C."/>
        </authorList>
    </citation>
    <scope>NUCLEOTIDE SEQUENCE [LARGE SCALE GENOMIC DNA]</scope>
    <source>
        <strain evidence="1">JCA_2017</strain>
    </source>
</reference>
<dbReference type="Proteomes" id="UP000257109">
    <property type="component" value="Unassembled WGS sequence"/>
</dbReference>
<accession>A0A371GEB8</accession>
<dbReference type="OrthoDB" id="1734538at2759"/>
<feature type="non-terminal residue" evidence="1">
    <location>
        <position position="1"/>
    </location>
</feature>
<dbReference type="AlphaFoldDB" id="A0A371GEB8"/>
<evidence type="ECO:0008006" key="3">
    <source>
        <dbReference type="Google" id="ProtNLM"/>
    </source>
</evidence>
<dbReference type="CDD" id="cd00303">
    <property type="entry name" value="retropepsin_like"/>
    <property type="match status" value="1"/>
</dbReference>
<dbReference type="PANTHER" id="PTHR33067:SF9">
    <property type="entry name" value="RNA-DIRECTED DNA POLYMERASE"/>
    <property type="match status" value="1"/>
</dbReference>